<dbReference type="Proteomes" id="UP000015106">
    <property type="component" value="Chromosome 3"/>
</dbReference>
<feature type="compositionally biased region" description="Basic and acidic residues" evidence="1">
    <location>
        <begin position="33"/>
        <end position="49"/>
    </location>
</feature>
<organism evidence="2 3">
    <name type="scientific">Triticum urartu</name>
    <name type="common">Red wild einkorn</name>
    <name type="synonym">Crithodium urartu</name>
    <dbReference type="NCBI Taxonomy" id="4572"/>
    <lineage>
        <taxon>Eukaryota</taxon>
        <taxon>Viridiplantae</taxon>
        <taxon>Streptophyta</taxon>
        <taxon>Embryophyta</taxon>
        <taxon>Tracheophyta</taxon>
        <taxon>Spermatophyta</taxon>
        <taxon>Magnoliopsida</taxon>
        <taxon>Liliopsida</taxon>
        <taxon>Poales</taxon>
        <taxon>Poaceae</taxon>
        <taxon>BOP clade</taxon>
        <taxon>Pooideae</taxon>
        <taxon>Triticodae</taxon>
        <taxon>Triticeae</taxon>
        <taxon>Triticinae</taxon>
        <taxon>Triticum</taxon>
    </lineage>
</organism>
<accession>A0A8R7PPT0</accession>
<feature type="compositionally biased region" description="Low complexity" evidence="1">
    <location>
        <begin position="112"/>
        <end position="121"/>
    </location>
</feature>
<reference evidence="2" key="2">
    <citation type="submission" date="2018-03" db="EMBL/GenBank/DDBJ databases">
        <title>The Triticum urartu genome reveals the dynamic nature of wheat genome evolution.</title>
        <authorList>
            <person name="Ling H."/>
            <person name="Ma B."/>
            <person name="Shi X."/>
            <person name="Liu H."/>
            <person name="Dong L."/>
            <person name="Sun H."/>
            <person name="Cao Y."/>
            <person name="Gao Q."/>
            <person name="Zheng S."/>
            <person name="Li Y."/>
            <person name="Yu Y."/>
            <person name="Du H."/>
            <person name="Qi M."/>
            <person name="Li Y."/>
            <person name="Yu H."/>
            <person name="Cui Y."/>
            <person name="Wang N."/>
            <person name="Chen C."/>
            <person name="Wu H."/>
            <person name="Zhao Y."/>
            <person name="Zhang J."/>
            <person name="Li Y."/>
            <person name="Zhou W."/>
            <person name="Zhang B."/>
            <person name="Hu W."/>
            <person name="Eijk M."/>
            <person name="Tang J."/>
            <person name="Witsenboer H."/>
            <person name="Zhao S."/>
            <person name="Li Z."/>
            <person name="Zhang A."/>
            <person name="Wang D."/>
            <person name="Liang C."/>
        </authorList>
    </citation>
    <scope>NUCLEOTIDE SEQUENCE [LARGE SCALE GENOMIC DNA]</scope>
    <source>
        <strain evidence="2">cv. G1812</strain>
    </source>
</reference>
<dbReference type="Gramene" id="TuG1812G0300001304.01.T05">
    <property type="protein sequence ID" value="TuG1812G0300001304.01.T05"/>
    <property type="gene ID" value="TuG1812G0300001304.01"/>
</dbReference>
<dbReference type="EnsemblPlants" id="TuG1812G0300001304.01.T07">
    <property type="protein sequence ID" value="TuG1812G0300001304.01.T07"/>
    <property type="gene ID" value="TuG1812G0300001304.01"/>
</dbReference>
<evidence type="ECO:0000313" key="2">
    <source>
        <dbReference type="EnsemblPlants" id="TuG1812G0300001304.01.T02"/>
    </source>
</evidence>
<dbReference type="Gramene" id="TuG1812G0300001304.01.T03">
    <property type="protein sequence ID" value="TuG1812G0300001304.01.T03"/>
    <property type="gene ID" value="TuG1812G0300001304.01"/>
</dbReference>
<dbReference type="Gramene" id="TuG1812G0300001304.01.T02">
    <property type="protein sequence ID" value="TuG1812G0300001304.01.T02"/>
    <property type="gene ID" value="TuG1812G0300001304.01"/>
</dbReference>
<sequence>MDSPRARRTFPRAGSGLRNLSFLSSQKSLRSARPLDRQDDVAVDADARQRRQVGSGRRARSASHHLRDRGWQIHLLPPLQAPHGRDPGLRPRRRRLLLQDLPPRRPTPAPPRLLQQLPPRQCQERPRHGGPRQDGRSGKTTG</sequence>
<reference evidence="2" key="3">
    <citation type="submission" date="2022-06" db="UniProtKB">
        <authorList>
            <consortium name="EnsemblPlants"/>
        </authorList>
    </citation>
    <scope>IDENTIFICATION</scope>
</reference>
<dbReference type="Gramene" id="TuG1812G0300001304.01.T07">
    <property type="protein sequence ID" value="TuG1812G0300001304.01.T07"/>
    <property type="gene ID" value="TuG1812G0300001304.01"/>
</dbReference>
<evidence type="ECO:0000313" key="3">
    <source>
        <dbReference type="Proteomes" id="UP000015106"/>
    </source>
</evidence>
<feature type="compositionally biased region" description="Basic and acidic residues" evidence="1">
    <location>
        <begin position="122"/>
        <end position="142"/>
    </location>
</feature>
<name>A0A8R7PPT0_TRIUA</name>
<evidence type="ECO:0000256" key="1">
    <source>
        <dbReference type="SAM" id="MobiDB-lite"/>
    </source>
</evidence>
<dbReference type="AlphaFoldDB" id="A0A8R7PPT0"/>
<dbReference type="EnsemblPlants" id="TuG1812G0300001304.01.T05">
    <property type="protein sequence ID" value="TuG1812G0300001304.01.T05"/>
    <property type="gene ID" value="TuG1812G0300001304.01"/>
</dbReference>
<feature type="compositionally biased region" description="Basic residues" evidence="1">
    <location>
        <begin position="57"/>
        <end position="67"/>
    </location>
</feature>
<keyword evidence="3" id="KW-1185">Reference proteome</keyword>
<reference evidence="3" key="1">
    <citation type="journal article" date="2013" name="Nature">
        <title>Draft genome of the wheat A-genome progenitor Triticum urartu.</title>
        <authorList>
            <person name="Ling H.Q."/>
            <person name="Zhao S."/>
            <person name="Liu D."/>
            <person name="Wang J."/>
            <person name="Sun H."/>
            <person name="Zhang C."/>
            <person name="Fan H."/>
            <person name="Li D."/>
            <person name="Dong L."/>
            <person name="Tao Y."/>
            <person name="Gao C."/>
            <person name="Wu H."/>
            <person name="Li Y."/>
            <person name="Cui Y."/>
            <person name="Guo X."/>
            <person name="Zheng S."/>
            <person name="Wang B."/>
            <person name="Yu K."/>
            <person name="Liang Q."/>
            <person name="Yang W."/>
            <person name="Lou X."/>
            <person name="Chen J."/>
            <person name="Feng M."/>
            <person name="Jian J."/>
            <person name="Zhang X."/>
            <person name="Luo G."/>
            <person name="Jiang Y."/>
            <person name="Liu J."/>
            <person name="Wang Z."/>
            <person name="Sha Y."/>
            <person name="Zhang B."/>
            <person name="Wu H."/>
            <person name="Tang D."/>
            <person name="Shen Q."/>
            <person name="Xue P."/>
            <person name="Zou S."/>
            <person name="Wang X."/>
            <person name="Liu X."/>
            <person name="Wang F."/>
            <person name="Yang Y."/>
            <person name="An X."/>
            <person name="Dong Z."/>
            <person name="Zhang K."/>
            <person name="Zhang X."/>
            <person name="Luo M.C."/>
            <person name="Dvorak J."/>
            <person name="Tong Y."/>
            <person name="Wang J."/>
            <person name="Yang H."/>
            <person name="Li Z."/>
            <person name="Wang D."/>
            <person name="Zhang A."/>
            <person name="Wang J."/>
        </authorList>
    </citation>
    <scope>NUCLEOTIDE SEQUENCE</scope>
    <source>
        <strain evidence="3">cv. G1812</strain>
    </source>
</reference>
<feature type="region of interest" description="Disordered" evidence="1">
    <location>
        <begin position="24"/>
        <end position="142"/>
    </location>
</feature>
<dbReference type="EnsemblPlants" id="TuG1812G0300001304.01.T03">
    <property type="protein sequence ID" value="TuG1812G0300001304.01.T03"/>
    <property type="gene ID" value="TuG1812G0300001304.01"/>
</dbReference>
<proteinExistence type="predicted"/>
<protein>
    <submittedName>
        <fullName evidence="2">Uncharacterized protein</fullName>
    </submittedName>
</protein>
<dbReference type="EnsemblPlants" id="TuG1812G0300001304.01.T02">
    <property type="protein sequence ID" value="TuG1812G0300001304.01.T02"/>
    <property type="gene ID" value="TuG1812G0300001304.01"/>
</dbReference>